<organism evidence="3 4">
    <name type="scientific">Diaphorina citri</name>
    <name type="common">Asian citrus psyllid</name>
    <dbReference type="NCBI Taxonomy" id="121845"/>
    <lineage>
        <taxon>Eukaryota</taxon>
        <taxon>Metazoa</taxon>
        <taxon>Ecdysozoa</taxon>
        <taxon>Arthropoda</taxon>
        <taxon>Hexapoda</taxon>
        <taxon>Insecta</taxon>
        <taxon>Pterygota</taxon>
        <taxon>Neoptera</taxon>
        <taxon>Paraneoptera</taxon>
        <taxon>Hemiptera</taxon>
        <taxon>Sternorrhyncha</taxon>
        <taxon>Psylloidea</taxon>
        <taxon>Psyllidae</taxon>
        <taxon>Diaphorininae</taxon>
        <taxon>Diaphorina</taxon>
    </lineage>
</organism>
<evidence type="ECO:0000313" key="4">
    <source>
        <dbReference type="RefSeq" id="XP_026677852.1"/>
    </source>
</evidence>
<dbReference type="STRING" id="121845.A0A3Q0INN8"/>
<keyword evidence="3" id="KW-1185">Reference proteome</keyword>
<dbReference type="KEGG" id="dci:113466543"/>
<dbReference type="GO" id="GO:0006644">
    <property type="term" value="P:phospholipid metabolic process"/>
    <property type="evidence" value="ECO:0007669"/>
    <property type="project" value="InterPro"/>
</dbReference>
<protein>
    <submittedName>
        <fullName evidence="4">Uncharacterized protein LOC113466543</fullName>
    </submittedName>
</protein>
<dbReference type="GO" id="GO:0050482">
    <property type="term" value="P:arachidonate secretion"/>
    <property type="evidence" value="ECO:0007669"/>
    <property type="project" value="InterPro"/>
</dbReference>
<dbReference type="Pfam" id="PF06951">
    <property type="entry name" value="PLA2G12"/>
    <property type="match status" value="1"/>
</dbReference>
<keyword evidence="2" id="KW-0964">Secreted</keyword>
<sequence>MQANGKYTMNNLVGSFSGVPISSSLGSTSSTSQHSSQYQQRYGATSGGNILGVTYGSTGTDEDDTQKFVPVPATLPAASALTTGAHKETHDSSISYSTSGVAQRCVSAWPAARCTLTCLLKSSGLSSSYAANANTLASGYAANANRDTLRTVDVHAPLVKLDSTIRTKPVKNKYYVPKPNGCGQEGSQLSQYFSFEELTTCCNEHDICYGTCNKLKETCDFDFRKCLYRICDQLEGKSVNSPTLDTISKGCKVAAKTMFTSTMTFGCKYYKAAQAQACFCPPTKKRKFAANEEL</sequence>
<dbReference type="Gene3D" id="1.20.90.10">
    <property type="entry name" value="Phospholipase A2 domain"/>
    <property type="match status" value="1"/>
</dbReference>
<reference evidence="4" key="1">
    <citation type="submission" date="2025-08" db="UniProtKB">
        <authorList>
            <consortium name="RefSeq"/>
        </authorList>
    </citation>
    <scope>IDENTIFICATION</scope>
</reference>
<dbReference type="PANTHER" id="PTHR12824">
    <property type="entry name" value="GROUP XII SECRETORY PHOSPHOLIPASE A2 FAMILY MEMBER"/>
    <property type="match status" value="1"/>
</dbReference>
<dbReference type="InterPro" id="IPR036444">
    <property type="entry name" value="PLipase_A2_dom_sf"/>
</dbReference>
<dbReference type="Proteomes" id="UP000079169">
    <property type="component" value="Unplaced"/>
</dbReference>
<evidence type="ECO:0000256" key="2">
    <source>
        <dbReference type="ARBA" id="ARBA00022525"/>
    </source>
</evidence>
<dbReference type="GO" id="GO:0004623">
    <property type="term" value="F:phospholipase A2 activity"/>
    <property type="evidence" value="ECO:0007669"/>
    <property type="project" value="InterPro"/>
</dbReference>
<comment type="subcellular location">
    <subcellularLocation>
        <location evidence="1">Secreted</location>
    </subcellularLocation>
</comment>
<dbReference type="PROSITE" id="PS00118">
    <property type="entry name" value="PA2_HIS"/>
    <property type="match status" value="1"/>
</dbReference>
<dbReference type="GO" id="GO:0005509">
    <property type="term" value="F:calcium ion binding"/>
    <property type="evidence" value="ECO:0007669"/>
    <property type="project" value="InterPro"/>
</dbReference>
<dbReference type="GeneID" id="113466543"/>
<dbReference type="PANTHER" id="PTHR12824:SF8">
    <property type="entry name" value="GXIVSPLA2, ISOFORM A"/>
    <property type="match status" value="1"/>
</dbReference>
<evidence type="ECO:0000313" key="3">
    <source>
        <dbReference type="Proteomes" id="UP000079169"/>
    </source>
</evidence>
<dbReference type="InterPro" id="IPR033113">
    <property type="entry name" value="PLA2_histidine"/>
</dbReference>
<dbReference type="PaxDb" id="121845-A0A3Q0INN8"/>
<accession>A0A3Q0INN8</accession>
<dbReference type="AlphaFoldDB" id="A0A3Q0INN8"/>
<gene>
    <name evidence="4" type="primary">LOC113466543</name>
</gene>
<dbReference type="GO" id="GO:0005576">
    <property type="term" value="C:extracellular region"/>
    <property type="evidence" value="ECO:0007669"/>
    <property type="project" value="UniProtKB-SubCell"/>
</dbReference>
<dbReference type="GO" id="GO:0016042">
    <property type="term" value="P:lipid catabolic process"/>
    <property type="evidence" value="ECO:0007669"/>
    <property type="project" value="InterPro"/>
</dbReference>
<name>A0A3Q0INN8_DIACI</name>
<proteinExistence type="predicted"/>
<dbReference type="InterPro" id="IPR010711">
    <property type="entry name" value="PLA2G12"/>
</dbReference>
<evidence type="ECO:0000256" key="1">
    <source>
        <dbReference type="ARBA" id="ARBA00004613"/>
    </source>
</evidence>
<dbReference type="RefSeq" id="XP_026677852.1">
    <property type="nucleotide sequence ID" value="XM_026822051.1"/>
</dbReference>
<dbReference type="SUPFAM" id="SSF48619">
    <property type="entry name" value="Phospholipase A2, PLA2"/>
    <property type="match status" value="1"/>
</dbReference>